<name>K2KIH6_9GAMM</name>
<evidence type="ECO:0000313" key="3">
    <source>
        <dbReference type="Proteomes" id="UP000014115"/>
    </source>
</evidence>
<dbReference type="STRING" id="740709.A10D4_01200"/>
<reference evidence="2 3" key="1">
    <citation type="journal article" date="2012" name="J. Bacteriol.">
        <title>Genome Sequence of Idiomarina xiamenensis Type Strain 10-D-4.</title>
        <authorList>
            <person name="Lai Q."/>
            <person name="Wang L."/>
            <person name="Wang W."/>
            <person name="Shao Z."/>
        </authorList>
    </citation>
    <scope>NUCLEOTIDE SEQUENCE [LARGE SCALE GENOMIC DNA]</scope>
    <source>
        <strain evidence="2 3">10-D-4</strain>
    </source>
</reference>
<dbReference type="InterPro" id="IPR029024">
    <property type="entry name" value="TerB-like"/>
</dbReference>
<feature type="domain" description="Co-chaperone DjlA N-terminal" evidence="1">
    <location>
        <begin position="15"/>
        <end position="128"/>
    </location>
</feature>
<dbReference type="EMBL" id="AMRG01000001">
    <property type="protein sequence ID" value="EKE87668.1"/>
    <property type="molecule type" value="Genomic_DNA"/>
</dbReference>
<sequence length="133" mass="15306">MNSPAVAGLNQQQLLALVLMIEISRADFDEDEHEQRQALQYLQDEYRLSSEQADEAYRVASSIADNAASLHDYTHQLKQLEYGERVNLLKSLWQTAYADNVLDPYEEAMLRKIADLLYISHPDYIRTKLAVMS</sequence>
<dbReference type="Pfam" id="PF05099">
    <property type="entry name" value="TerB"/>
    <property type="match status" value="1"/>
</dbReference>
<protein>
    <recommendedName>
        <fullName evidence="1">Co-chaperone DjlA N-terminal domain-containing protein</fullName>
    </recommendedName>
</protein>
<gene>
    <name evidence="2" type="ORF">A10D4_01200</name>
</gene>
<evidence type="ECO:0000259" key="1">
    <source>
        <dbReference type="Pfam" id="PF05099"/>
    </source>
</evidence>
<dbReference type="SUPFAM" id="SSF158682">
    <property type="entry name" value="TerB-like"/>
    <property type="match status" value="1"/>
</dbReference>
<dbReference type="Proteomes" id="UP000014115">
    <property type="component" value="Unassembled WGS sequence"/>
</dbReference>
<dbReference type="Gene3D" id="1.10.3680.10">
    <property type="entry name" value="TerB-like"/>
    <property type="match status" value="1"/>
</dbReference>
<dbReference type="AlphaFoldDB" id="K2KIH6"/>
<proteinExistence type="predicted"/>
<dbReference type="InterPro" id="IPR007791">
    <property type="entry name" value="DjlA_N"/>
</dbReference>
<keyword evidence="3" id="KW-1185">Reference proteome</keyword>
<organism evidence="2 3">
    <name type="scientific">Idiomarina xiamenensis 10-D-4</name>
    <dbReference type="NCBI Taxonomy" id="740709"/>
    <lineage>
        <taxon>Bacteria</taxon>
        <taxon>Pseudomonadati</taxon>
        <taxon>Pseudomonadota</taxon>
        <taxon>Gammaproteobacteria</taxon>
        <taxon>Alteromonadales</taxon>
        <taxon>Idiomarinaceae</taxon>
        <taxon>Idiomarina</taxon>
    </lineage>
</organism>
<dbReference type="RefSeq" id="WP_008487197.1">
    <property type="nucleotide sequence ID" value="NZ_AMRG01000001.1"/>
</dbReference>
<accession>K2KIH6</accession>
<evidence type="ECO:0000313" key="2">
    <source>
        <dbReference type="EMBL" id="EKE87668.1"/>
    </source>
</evidence>
<dbReference type="eggNOG" id="COG4103">
    <property type="taxonomic scope" value="Bacteria"/>
</dbReference>
<dbReference type="OrthoDB" id="5294347at2"/>
<dbReference type="CDD" id="cd07313">
    <property type="entry name" value="terB_like_2"/>
    <property type="match status" value="1"/>
</dbReference>
<dbReference type="PATRIC" id="fig|740709.3.peg.242"/>
<comment type="caution">
    <text evidence="2">The sequence shown here is derived from an EMBL/GenBank/DDBJ whole genome shotgun (WGS) entry which is preliminary data.</text>
</comment>